<name>A0A8H7V7W8_9FUNG</name>
<feature type="compositionally biased region" description="Basic and acidic residues" evidence="1">
    <location>
        <begin position="57"/>
        <end position="74"/>
    </location>
</feature>
<dbReference type="AlphaFoldDB" id="A0A8H7V7W8"/>
<dbReference type="EMBL" id="JAEPRB010001201">
    <property type="protein sequence ID" value="KAG2206663.1"/>
    <property type="molecule type" value="Genomic_DNA"/>
</dbReference>
<proteinExistence type="predicted"/>
<comment type="caution">
    <text evidence="2">The sequence shown here is derived from an EMBL/GenBank/DDBJ whole genome shotgun (WGS) entry which is preliminary data.</text>
</comment>
<evidence type="ECO:0000256" key="1">
    <source>
        <dbReference type="SAM" id="MobiDB-lite"/>
    </source>
</evidence>
<sequence>MSGQIVGKDYLVGSYSKSPQPEAIGPDMRIDVERWRYDALSEVTEWTAWKPTGAMDGKPKEMNSRMKVDRRDTGRQTLYRAQLY</sequence>
<accession>A0A8H7V7W8</accession>
<keyword evidence="3" id="KW-1185">Reference proteome</keyword>
<evidence type="ECO:0000313" key="2">
    <source>
        <dbReference type="EMBL" id="KAG2206663.1"/>
    </source>
</evidence>
<feature type="region of interest" description="Disordered" evidence="1">
    <location>
        <begin position="51"/>
        <end position="84"/>
    </location>
</feature>
<evidence type="ECO:0000313" key="3">
    <source>
        <dbReference type="Proteomes" id="UP000646827"/>
    </source>
</evidence>
<protein>
    <submittedName>
        <fullName evidence="2">Uncharacterized protein</fullName>
    </submittedName>
</protein>
<organism evidence="2 3">
    <name type="scientific">Circinella minor</name>
    <dbReference type="NCBI Taxonomy" id="1195481"/>
    <lineage>
        <taxon>Eukaryota</taxon>
        <taxon>Fungi</taxon>
        <taxon>Fungi incertae sedis</taxon>
        <taxon>Mucoromycota</taxon>
        <taxon>Mucoromycotina</taxon>
        <taxon>Mucoromycetes</taxon>
        <taxon>Mucorales</taxon>
        <taxon>Lichtheimiaceae</taxon>
        <taxon>Circinella</taxon>
    </lineage>
</organism>
<gene>
    <name evidence="2" type="ORF">INT45_013987</name>
</gene>
<dbReference type="Proteomes" id="UP000646827">
    <property type="component" value="Unassembled WGS sequence"/>
</dbReference>
<reference evidence="2 3" key="1">
    <citation type="submission" date="2020-12" db="EMBL/GenBank/DDBJ databases">
        <title>Metabolic potential, ecology and presence of endohyphal bacteria is reflected in genomic diversity of Mucoromycotina.</title>
        <authorList>
            <person name="Muszewska A."/>
            <person name="Okrasinska A."/>
            <person name="Steczkiewicz K."/>
            <person name="Drgas O."/>
            <person name="Orlowska M."/>
            <person name="Perlinska-Lenart U."/>
            <person name="Aleksandrzak-Piekarczyk T."/>
            <person name="Szatraj K."/>
            <person name="Zielenkiewicz U."/>
            <person name="Pilsyk S."/>
            <person name="Malc E."/>
            <person name="Mieczkowski P."/>
            <person name="Kruszewska J.S."/>
            <person name="Biernat P."/>
            <person name="Pawlowska J."/>
        </authorList>
    </citation>
    <scope>NUCLEOTIDE SEQUENCE [LARGE SCALE GENOMIC DNA]</scope>
    <source>
        <strain evidence="2 3">CBS 142.35</strain>
    </source>
</reference>